<keyword evidence="3" id="KW-1185">Reference proteome</keyword>
<dbReference type="GO" id="GO:0016740">
    <property type="term" value="F:transferase activity"/>
    <property type="evidence" value="ECO:0007669"/>
    <property type="project" value="UniProtKB-KW"/>
</dbReference>
<dbReference type="InterPro" id="IPR051283">
    <property type="entry name" value="Sec_Metabolite_Acyltrans"/>
</dbReference>
<evidence type="ECO:0000313" key="3">
    <source>
        <dbReference type="Proteomes" id="UP000250235"/>
    </source>
</evidence>
<protein>
    <recommendedName>
        <fullName evidence="4">HXXXD-type acyl-transferase family protein</fullName>
    </recommendedName>
</protein>
<keyword evidence="1" id="KW-0808">Transferase</keyword>
<evidence type="ECO:0000313" key="2">
    <source>
        <dbReference type="EMBL" id="KZV39744.1"/>
    </source>
</evidence>
<proteinExistence type="predicted"/>
<name>A0A2Z7BZB2_9LAMI</name>
<dbReference type="OrthoDB" id="1862401at2759"/>
<dbReference type="PANTHER" id="PTHR31896">
    <property type="entry name" value="FAMILY REGULATORY PROTEIN, PUTATIVE (AFU_ORTHOLOGUE AFUA_3G14730)-RELATED"/>
    <property type="match status" value="1"/>
</dbReference>
<accession>A0A2Z7BZB2</accession>
<dbReference type="AlphaFoldDB" id="A0A2Z7BZB2"/>
<dbReference type="Pfam" id="PF02458">
    <property type="entry name" value="Transferase"/>
    <property type="match status" value="2"/>
</dbReference>
<dbReference type="Gene3D" id="3.30.559.10">
    <property type="entry name" value="Chloramphenicol acetyltransferase-like domain"/>
    <property type="match status" value="2"/>
</dbReference>
<dbReference type="PANTHER" id="PTHR31896:SF43">
    <property type="entry name" value="PROTEIN ENHANCED PSEUDOMONAS SUSCEPTIBILITY 1"/>
    <property type="match status" value="1"/>
</dbReference>
<dbReference type="EMBL" id="KV000896">
    <property type="protein sequence ID" value="KZV39744.1"/>
    <property type="molecule type" value="Genomic_DNA"/>
</dbReference>
<sequence length="413" mass="46886">MSEIRGISTSIVRATNNSPAKIHLTPWDLQLLLLDPIQKGLLYHKSNIQENTRSFLEHLENSLSRTLDFFPPLAGRLGTVKHEDTDAQSFYIDCNNEGAQFTHSIATGITVNDILKAKYVPAIVRSFFLLNGVCNIEGISKPLLAIQVTELEDGYFVGCTLNHSVGDGTSFWNFLNSWSEISRGFQFPSKLPSLNRWFPEYVDSQIRIPVLDEKLLIRFISLPILEERVFHFMLAHIWRSIIRSRNVNEDDGRDVSMRILVGARRRLRDPPLPDAYFGNAIHMIYVNTTASTLLSRGHSWASAQLNQAVAAQTEEETKNFYKKWVKCPQVYSRNELKNDSLVTSSSPRFDVYGTDFGWGKPIAVRSGLGNKSDGKITLFPGPEPGSMDIEICLLKEKLWRLENDVDFMEFVQI</sequence>
<gene>
    <name evidence="2" type="ORF">F511_08206</name>
</gene>
<dbReference type="InterPro" id="IPR023213">
    <property type="entry name" value="CAT-like_dom_sf"/>
</dbReference>
<evidence type="ECO:0008006" key="4">
    <source>
        <dbReference type="Google" id="ProtNLM"/>
    </source>
</evidence>
<dbReference type="Proteomes" id="UP000250235">
    <property type="component" value="Unassembled WGS sequence"/>
</dbReference>
<organism evidence="2 3">
    <name type="scientific">Dorcoceras hygrometricum</name>
    <dbReference type="NCBI Taxonomy" id="472368"/>
    <lineage>
        <taxon>Eukaryota</taxon>
        <taxon>Viridiplantae</taxon>
        <taxon>Streptophyta</taxon>
        <taxon>Embryophyta</taxon>
        <taxon>Tracheophyta</taxon>
        <taxon>Spermatophyta</taxon>
        <taxon>Magnoliopsida</taxon>
        <taxon>eudicotyledons</taxon>
        <taxon>Gunneridae</taxon>
        <taxon>Pentapetalae</taxon>
        <taxon>asterids</taxon>
        <taxon>lamiids</taxon>
        <taxon>Lamiales</taxon>
        <taxon>Gesneriaceae</taxon>
        <taxon>Didymocarpoideae</taxon>
        <taxon>Trichosporeae</taxon>
        <taxon>Loxocarpinae</taxon>
        <taxon>Dorcoceras</taxon>
    </lineage>
</organism>
<reference evidence="2 3" key="1">
    <citation type="journal article" date="2015" name="Proc. Natl. Acad. Sci. U.S.A.">
        <title>The resurrection genome of Boea hygrometrica: A blueprint for survival of dehydration.</title>
        <authorList>
            <person name="Xiao L."/>
            <person name="Yang G."/>
            <person name="Zhang L."/>
            <person name="Yang X."/>
            <person name="Zhao S."/>
            <person name="Ji Z."/>
            <person name="Zhou Q."/>
            <person name="Hu M."/>
            <person name="Wang Y."/>
            <person name="Chen M."/>
            <person name="Xu Y."/>
            <person name="Jin H."/>
            <person name="Xiao X."/>
            <person name="Hu G."/>
            <person name="Bao F."/>
            <person name="Hu Y."/>
            <person name="Wan P."/>
            <person name="Li L."/>
            <person name="Deng X."/>
            <person name="Kuang T."/>
            <person name="Xiang C."/>
            <person name="Zhu J.K."/>
            <person name="Oliver M.J."/>
            <person name="He Y."/>
        </authorList>
    </citation>
    <scope>NUCLEOTIDE SEQUENCE [LARGE SCALE GENOMIC DNA]</scope>
    <source>
        <strain evidence="3">cv. XS01</strain>
    </source>
</reference>
<evidence type="ECO:0000256" key="1">
    <source>
        <dbReference type="ARBA" id="ARBA00022679"/>
    </source>
</evidence>